<keyword evidence="2 4" id="KW-1133">Transmembrane helix</keyword>
<dbReference type="InterPro" id="IPR020846">
    <property type="entry name" value="MFS_dom"/>
</dbReference>
<feature type="transmembrane region" description="Helical" evidence="4">
    <location>
        <begin position="138"/>
        <end position="160"/>
    </location>
</feature>
<feature type="transmembrane region" description="Helical" evidence="4">
    <location>
        <begin position="166"/>
        <end position="186"/>
    </location>
</feature>
<dbReference type="RefSeq" id="WP_131865355.1">
    <property type="nucleotide sequence ID" value="NZ_SMCR01000004.1"/>
</dbReference>
<dbReference type="Proteomes" id="UP000295719">
    <property type="component" value="Unassembled WGS sequence"/>
</dbReference>
<dbReference type="SUPFAM" id="SSF103473">
    <property type="entry name" value="MFS general substrate transporter"/>
    <property type="match status" value="1"/>
</dbReference>
<dbReference type="AlphaFoldDB" id="A0A4R3YWA3"/>
<dbReference type="OrthoDB" id="5317164at2"/>
<evidence type="ECO:0000256" key="3">
    <source>
        <dbReference type="ARBA" id="ARBA00023136"/>
    </source>
</evidence>
<feature type="domain" description="Major facilitator superfamily (MFS) profile" evidence="5">
    <location>
        <begin position="11"/>
        <end position="391"/>
    </location>
</feature>
<dbReference type="InterPro" id="IPR011701">
    <property type="entry name" value="MFS"/>
</dbReference>
<sequence>MMPVIPSTSKKTTLLIVGILLIAANLRAPFTSVAPLLELIRTSFGLTTAQAGLLQTLPLLAFAVFSPLAAGLARKAGMERTLLLALVAIGAGIIVRSGTGLGGLYGGTLLIGLGIAFGNVLLPGILKRDLPHRAASLTGLYALTMGLAAALGSAVMVPAANGFDGGWQPALLLTLLLPVVGLLAWLPQLFTHQSPIVHHNDHHRRSSTGVWRSALAWQVSLFFGLNSLIYYIIVAWLPAILQSLGFSEGEAGSLHGVLQLATAVPGFFIGPLLTRMDDQRAMGIGFALLGALGLAGLLFVPALATLWVVCLGISSGAGVILGLAFISLRSGNATQAAALSGMAQGVGYLLAAGGPPAIGLLRDSIGGWAVPLAGCTLLALVLSLLGYMAGRNRYL</sequence>
<keyword evidence="7" id="KW-1185">Reference proteome</keyword>
<dbReference type="PROSITE" id="PS50850">
    <property type="entry name" value="MFS"/>
    <property type="match status" value="1"/>
</dbReference>
<evidence type="ECO:0000259" key="5">
    <source>
        <dbReference type="PROSITE" id="PS50850"/>
    </source>
</evidence>
<evidence type="ECO:0000256" key="2">
    <source>
        <dbReference type="ARBA" id="ARBA00022989"/>
    </source>
</evidence>
<evidence type="ECO:0000256" key="1">
    <source>
        <dbReference type="ARBA" id="ARBA00022692"/>
    </source>
</evidence>
<feature type="transmembrane region" description="Helical" evidence="4">
    <location>
        <begin position="214"/>
        <end position="237"/>
    </location>
</feature>
<dbReference type="Pfam" id="PF07690">
    <property type="entry name" value="MFS_1"/>
    <property type="match status" value="1"/>
</dbReference>
<feature type="transmembrane region" description="Helical" evidence="4">
    <location>
        <begin position="365"/>
        <end position="389"/>
    </location>
</feature>
<dbReference type="EMBL" id="SMCR01000004">
    <property type="protein sequence ID" value="TCV96782.1"/>
    <property type="molecule type" value="Genomic_DNA"/>
</dbReference>
<organism evidence="6 7">
    <name type="scientific">Biostraticola tofi</name>
    <dbReference type="NCBI Taxonomy" id="466109"/>
    <lineage>
        <taxon>Bacteria</taxon>
        <taxon>Pseudomonadati</taxon>
        <taxon>Pseudomonadota</taxon>
        <taxon>Gammaproteobacteria</taxon>
        <taxon>Enterobacterales</taxon>
        <taxon>Bruguierivoracaceae</taxon>
        <taxon>Biostraticola</taxon>
    </lineage>
</organism>
<gene>
    <name evidence="6" type="ORF">EDC52_104222</name>
</gene>
<dbReference type="GO" id="GO:0022857">
    <property type="term" value="F:transmembrane transporter activity"/>
    <property type="evidence" value="ECO:0007669"/>
    <property type="project" value="InterPro"/>
</dbReference>
<protein>
    <submittedName>
        <fullName evidence="6">CP family cyanate transporter-like MFS transporter</fullName>
    </submittedName>
</protein>
<feature type="transmembrane region" description="Helical" evidence="4">
    <location>
        <begin position="82"/>
        <end position="98"/>
    </location>
</feature>
<dbReference type="PANTHER" id="PTHR23523:SF2">
    <property type="entry name" value="2-NITROIMIDAZOLE TRANSPORTER"/>
    <property type="match status" value="1"/>
</dbReference>
<feature type="transmembrane region" description="Helical" evidence="4">
    <location>
        <begin position="257"/>
        <end position="274"/>
    </location>
</feature>
<feature type="transmembrane region" description="Helical" evidence="4">
    <location>
        <begin position="104"/>
        <end position="126"/>
    </location>
</feature>
<keyword evidence="1 4" id="KW-0812">Transmembrane</keyword>
<dbReference type="InterPro" id="IPR052524">
    <property type="entry name" value="MFS_Cyanate_Porter"/>
</dbReference>
<comment type="caution">
    <text evidence="6">The sequence shown here is derived from an EMBL/GenBank/DDBJ whole genome shotgun (WGS) entry which is preliminary data.</text>
</comment>
<reference evidence="6 7" key="1">
    <citation type="submission" date="2019-03" db="EMBL/GenBank/DDBJ databases">
        <title>Genomic Encyclopedia of Type Strains, Phase IV (KMG-IV): sequencing the most valuable type-strain genomes for metagenomic binning, comparative biology and taxonomic classification.</title>
        <authorList>
            <person name="Goeker M."/>
        </authorList>
    </citation>
    <scope>NUCLEOTIDE SEQUENCE [LARGE SCALE GENOMIC DNA]</scope>
    <source>
        <strain evidence="6 7">DSM 19580</strain>
    </source>
</reference>
<evidence type="ECO:0000313" key="6">
    <source>
        <dbReference type="EMBL" id="TCV96782.1"/>
    </source>
</evidence>
<evidence type="ECO:0000256" key="4">
    <source>
        <dbReference type="SAM" id="Phobius"/>
    </source>
</evidence>
<feature type="transmembrane region" description="Helical" evidence="4">
    <location>
        <begin position="281"/>
        <end position="300"/>
    </location>
</feature>
<name>A0A4R3YWA3_9GAMM</name>
<dbReference type="Gene3D" id="1.20.1250.20">
    <property type="entry name" value="MFS general substrate transporter like domains"/>
    <property type="match status" value="1"/>
</dbReference>
<feature type="transmembrane region" description="Helical" evidence="4">
    <location>
        <begin position="306"/>
        <end position="326"/>
    </location>
</feature>
<dbReference type="PANTHER" id="PTHR23523">
    <property type="match status" value="1"/>
</dbReference>
<evidence type="ECO:0000313" key="7">
    <source>
        <dbReference type="Proteomes" id="UP000295719"/>
    </source>
</evidence>
<keyword evidence="3 4" id="KW-0472">Membrane</keyword>
<proteinExistence type="predicted"/>
<accession>A0A4R3YWA3</accession>
<feature type="transmembrane region" description="Helical" evidence="4">
    <location>
        <begin position="338"/>
        <end position="359"/>
    </location>
</feature>
<dbReference type="InterPro" id="IPR036259">
    <property type="entry name" value="MFS_trans_sf"/>
</dbReference>
<feature type="transmembrane region" description="Helical" evidence="4">
    <location>
        <begin position="51"/>
        <end position="70"/>
    </location>
</feature>